<evidence type="ECO:0000313" key="7">
    <source>
        <dbReference type="Proteomes" id="UP000285883"/>
    </source>
</evidence>
<feature type="compositionally biased region" description="Pro residues" evidence="1">
    <location>
        <begin position="42"/>
        <end position="56"/>
    </location>
</feature>
<gene>
    <name evidence="4" type="ORF">BBI17_007112</name>
    <name evidence="5" type="ORF">BBO99_00007153</name>
    <name evidence="2" type="ORF">JM16_006405</name>
    <name evidence="3" type="ORF">JM18_006624</name>
</gene>
<feature type="region of interest" description="Disordered" evidence="1">
    <location>
        <begin position="1"/>
        <end position="80"/>
    </location>
</feature>
<organism evidence="5 6">
    <name type="scientific">Phytophthora kernoviae</name>
    <dbReference type="NCBI Taxonomy" id="325452"/>
    <lineage>
        <taxon>Eukaryota</taxon>
        <taxon>Sar</taxon>
        <taxon>Stramenopiles</taxon>
        <taxon>Oomycota</taxon>
        <taxon>Peronosporomycetes</taxon>
        <taxon>Peronosporales</taxon>
        <taxon>Peronosporaceae</taxon>
        <taxon>Phytophthora</taxon>
    </lineage>
</organism>
<evidence type="ECO:0000313" key="5">
    <source>
        <dbReference type="EMBL" id="RLN76947.1"/>
    </source>
</evidence>
<reference evidence="6 7" key="2">
    <citation type="submission" date="2018-07" db="EMBL/GenBank/DDBJ databases">
        <title>Genome sequencing of oomycete isolates from Chile give support for New Zealand origin for Phytophthora kernoviae and make available the first Nothophytophthora sp. genome.</title>
        <authorList>
            <person name="Studholme D.J."/>
            <person name="Sanfuentes E."/>
            <person name="Panda P."/>
            <person name="Hill R."/>
            <person name="Sambles C."/>
            <person name="Grant M."/>
            <person name="Williams N.M."/>
            <person name="Mcdougal R.L."/>
        </authorList>
    </citation>
    <scope>NUCLEOTIDE SEQUENCE [LARGE SCALE GENOMIC DNA]</scope>
    <source>
        <strain evidence="4">Chile2</strain>
        <strain evidence="5">Chile4</strain>
    </source>
</reference>
<dbReference type="Proteomes" id="UP000785171">
    <property type="component" value="Unassembled WGS sequence"/>
</dbReference>
<reference evidence="2" key="3">
    <citation type="submission" date="2020-06" db="EMBL/GenBank/DDBJ databases">
        <authorList>
            <person name="Studholme D.J."/>
        </authorList>
    </citation>
    <scope>NUCLEOTIDE SEQUENCE</scope>
    <source>
        <strain evidence="2">NZFS 2646</strain>
        <strain evidence="3">NZFS 3630</strain>
    </source>
</reference>
<dbReference type="EMBL" id="MBDN02000281">
    <property type="protein sequence ID" value="RLN76947.1"/>
    <property type="molecule type" value="Genomic_DNA"/>
</dbReference>
<dbReference type="Proteomes" id="UP000285883">
    <property type="component" value="Unassembled WGS sequence"/>
</dbReference>
<comment type="caution">
    <text evidence="5">The sequence shown here is derived from an EMBL/GenBank/DDBJ whole genome shotgun (WGS) entry which is preliminary data.</text>
</comment>
<evidence type="ECO:0000313" key="6">
    <source>
        <dbReference type="Proteomes" id="UP000285624"/>
    </source>
</evidence>
<protein>
    <submittedName>
        <fullName evidence="5">Uncharacterized protein</fullName>
    </submittedName>
</protein>
<evidence type="ECO:0000313" key="3">
    <source>
        <dbReference type="EMBL" id="KAG2521415.1"/>
    </source>
</evidence>
<dbReference type="EMBL" id="JPWV03000241">
    <property type="protein sequence ID" value="KAG2520388.1"/>
    <property type="molecule type" value="Genomic_DNA"/>
</dbReference>
<accession>A0A3R7J4R3</accession>
<name>A0A3R7J4R3_9STRA</name>
<evidence type="ECO:0000313" key="2">
    <source>
        <dbReference type="EMBL" id="KAG2520388.1"/>
    </source>
</evidence>
<dbReference type="Proteomes" id="UP000792063">
    <property type="component" value="Unassembled WGS sequence"/>
</dbReference>
<dbReference type="Proteomes" id="UP000285624">
    <property type="component" value="Unassembled WGS sequence"/>
</dbReference>
<sequence>MAEIKRVRSEEQDDDDEKKTTTVDSGTTTCQSFQGQLTSPIPDGPSDPIPDGPSPSDPIQDGPSPSPSDPTPSGRHLRLPVERLPPVARWFQRLQLLC</sequence>
<dbReference type="EMBL" id="MAYM02000926">
    <property type="protein sequence ID" value="RLN31676.1"/>
    <property type="molecule type" value="Genomic_DNA"/>
</dbReference>
<dbReference type="AlphaFoldDB" id="A0A3R7J4R3"/>
<reference evidence="2" key="1">
    <citation type="journal article" date="2015" name="Genom Data">
        <title>Genome sequences of six Phytophthora species associated with forests in New Zealand.</title>
        <authorList>
            <person name="Studholme D.J."/>
            <person name="McDougal R.L."/>
            <person name="Sambles C."/>
            <person name="Hansen E."/>
            <person name="Hardy G."/>
            <person name="Grant M."/>
            <person name="Ganley R.J."/>
            <person name="Williams N.M."/>
        </authorList>
    </citation>
    <scope>NUCLEOTIDE SEQUENCE</scope>
    <source>
        <strain evidence="2">NZFS 2646</strain>
        <strain evidence="3">NZFS 3630</strain>
    </source>
</reference>
<feature type="compositionally biased region" description="Basic and acidic residues" evidence="1">
    <location>
        <begin position="1"/>
        <end position="10"/>
    </location>
</feature>
<evidence type="ECO:0000313" key="4">
    <source>
        <dbReference type="EMBL" id="RLN31676.1"/>
    </source>
</evidence>
<keyword evidence="6" id="KW-1185">Reference proteome</keyword>
<evidence type="ECO:0000256" key="1">
    <source>
        <dbReference type="SAM" id="MobiDB-lite"/>
    </source>
</evidence>
<dbReference type="EMBL" id="JPWU03000251">
    <property type="protein sequence ID" value="KAG2521415.1"/>
    <property type="molecule type" value="Genomic_DNA"/>
</dbReference>
<proteinExistence type="predicted"/>